<feature type="domain" description="C-type lectin" evidence="6">
    <location>
        <begin position="266"/>
        <end position="378"/>
    </location>
</feature>
<dbReference type="Gene3D" id="2.80.10.50">
    <property type="match status" value="1"/>
</dbReference>
<evidence type="ECO:0000313" key="7">
    <source>
        <dbReference type="Proteomes" id="UP001652627"/>
    </source>
</evidence>
<keyword evidence="7" id="KW-1185">Reference proteome</keyword>
<sequence>MGPRGQGPPLVPVPGSQEACSTLCLTEENPYEPLDPPCTTPSLPRDTEPPTLAKSCGSGRAQHHGASSWGRQALPSGSPGSRWVLAITVALGVSVVLNMLLLALYLQPSTNETAVAVQEPTGASCSFLLYNKAHAKCAEARGQQLTVTACRPGAPEQRFQWAAGGRLRSGGPGGPCVAAARAAELSPVELRPCGAPGALQRWECRADGLLVLAGHELHFNYGHSKQRVVTLYSGDREWSRWVDRDTGQDICAHSYCLPCAKGWSRFEDSCYFSSATALPWEDARSLCSALGAHLLEVDSPREQEHVRTLVHGPSWLGIRDEAAEGVWTGANGSAVSPEAGWWQVGQPDGGRRENCAVAGVDGAWGDRPCSSPQAWVCEGQP</sequence>
<keyword evidence="2" id="KW-0272">Extracellular matrix</keyword>
<keyword evidence="3" id="KW-1015">Disulfide bond</keyword>
<gene>
    <name evidence="8" type="primary">LOC136995044</name>
</gene>
<dbReference type="Proteomes" id="UP001652627">
    <property type="component" value="Chromosome 36"/>
</dbReference>
<feature type="transmembrane region" description="Helical" evidence="5">
    <location>
        <begin position="83"/>
        <end position="106"/>
    </location>
</feature>
<keyword evidence="2" id="KW-0964">Secreted</keyword>
<name>A0ABM4G0U6_9AVES</name>
<dbReference type="InterPro" id="IPR050111">
    <property type="entry name" value="C-type_lectin/snaclec_domain"/>
</dbReference>
<dbReference type="Pfam" id="PF00059">
    <property type="entry name" value="Lectin_C"/>
    <property type="match status" value="1"/>
</dbReference>
<dbReference type="PANTHER" id="PTHR22803">
    <property type="entry name" value="MANNOSE, PHOSPHOLIPASE, LECTIN RECEPTOR RELATED"/>
    <property type="match status" value="1"/>
</dbReference>
<evidence type="ECO:0000256" key="5">
    <source>
        <dbReference type="SAM" id="Phobius"/>
    </source>
</evidence>
<evidence type="ECO:0000256" key="3">
    <source>
        <dbReference type="ARBA" id="ARBA00023157"/>
    </source>
</evidence>
<dbReference type="PROSITE" id="PS50231">
    <property type="entry name" value="RICIN_B_LECTIN"/>
    <property type="match status" value="1"/>
</dbReference>
<feature type="region of interest" description="Disordered" evidence="4">
    <location>
        <begin position="26"/>
        <end position="76"/>
    </location>
</feature>
<keyword evidence="5" id="KW-0472">Membrane</keyword>
<dbReference type="SMART" id="SM00034">
    <property type="entry name" value="CLECT"/>
    <property type="match status" value="1"/>
</dbReference>
<dbReference type="InterPro" id="IPR016187">
    <property type="entry name" value="CTDL_fold"/>
</dbReference>
<evidence type="ECO:0000313" key="8">
    <source>
        <dbReference type="RefSeq" id="XP_067170827.1"/>
    </source>
</evidence>
<dbReference type="Pfam" id="PF24562">
    <property type="entry name" value="CysR_MRC2_N"/>
    <property type="match status" value="1"/>
</dbReference>
<dbReference type="PROSITE" id="PS00615">
    <property type="entry name" value="C_TYPE_LECTIN_1"/>
    <property type="match status" value="1"/>
</dbReference>
<dbReference type="InterPro" id="IPR018378">
    <property type="entry name" value="C-type_lectin_CS"/>
</dbReference>
<proteinExistence type="predicted"/>
<keyword evidence="5" id="KW-1133">Transmembrane helix</keyword>
<dbReference type="InterPro" id="IPR001304">
    <property type="entry name" value="C-type_lectin-like"/>
</dbReference>
<dbReference type="PROSITE" id="PS50041">
    <property type="entry name" value="C_TYPE_LECTIN_2"/>
    <property type="match status" value="1"/>
</dbReference>
<protein>
    <submittedName>
        <fullName evidence="8">Macrophage mannose receptor 1-like</fullName>
    </submittedName>
</protein>
<comment type="subcellular location">
    <subcellularLocation>
        <location evidence="1">Secreted</location>
        <location evidence="1">Extracellular space</location>
        <location evidence="1">Extracellular matrix</location>
    </subcellularLocation>
</comment>
<dbReference type="SUPFAM" id="SSF50370">
    <property type="entry name" value="Ricin B-like lectins"/>
    <property type="match status" value="1"/>
</dbReference>
<dbReference type="InterPro" id="IPR016186">
    <property type="entry name" value="C-type_lectin-like/link_sf"/>
</dbReference>
<dbReference type="RefSeq" id="XP_067170827.1">
    <property type="nucleotide sequence ID" value="XM_067314726.1"/>
</dbReference>
<keyword evidence="5" id="KW-0812">Transmembrane</keyword>
<accession>A0ABM4G0U6</accession>
<dbReference type="Gene3D" id="3.10.100.10">
    <property type="entry name" value="Mannose-Binding Protein A, subunit A"/>
    <property type="match status" value="1"/>
</dbReference>
<evidence type="ECO:0000259" key="6">
    <source>
        <dbReference type="PROSITE" id="PS50041"/>
    </source>
</evidence>
<reference evidence="8" key="1">
    <citation type="submission" date="2025-08" db="UniProtKB">
        <authorList>
            <consortium name="RefSeq"/>
        </authorList>
    </citation>
    <scope>IDENTIFICATION</scope>
    <source>
        <tissue evidence="8">Blood</tissue>
    </source>
</reference>
<evidence type="ECO:0000256" key="2">
    <source>
        <dbReference type="ARBA" id="ARBA00022530"/>
    </source>
</evidence>
<dbReference type="InterPro" id="IPR035992">
    <property type="entry name" value="Ricin_B-like_lectins"/>
</dbReference>
<dbReference type="SUPFAM" id="SSF56436">
    <property type="entry name" value="C-type lectin-like"/>
    <property type="match status" value="1"/>
</dbReference>
<evidence type="ECO:0000256" key="4">
    <source>
        <dbReference type="SAM" id="MobiDB-lite"/>
    </source>
</evidence>
<dbReference type="GeneID" id="136995044"/>
<dbReference type="InterPro" id="IPR000772">
    <property type="entry name" value="Ricin_B_lectin"/>
</dbReference>
<evidence type="ECO:0000256" key="1">
    <source>
        <dbReference type="ARBA" id="ARBA00004498"/>
    </source>
</evidence>
<organism evidence="7 8">
    <name type="scientific">Apteryx mantelli</name>
    <name type="common">North Island brown kiwi</name>
    <dbReference type="NCBI Taxonomy" id="2696672"/>
    <lineage>
        <taxon>Eukaryota</taxon>
        <taxon>Metazoa</taxon>
        <taxon>Chordata</taxon>
        <taxon>Craniata</taxon>
        <taxon>Vertebrata</taxon>
        <taxon>Euteleostomi</taxon>
        <taxon>Archelosauria</taxon>
        <taxon>Archosauria</taxon>
        <taxon>Dinosauria</taxon>
        <taxon>Saurischia</taxon>
        <taxon>Theropoda</taxon>
        <taxon>Coelurosauria</taxon>
        <taxon>Aves</taxon>
        <taxon>Palaeognathae</taxon>
        <taxon>Apterygiformes</taxon>
        <taxon>Apterygidae</taxon>
        <taxon>Apteryx</taxon>
    </lineage>
</organism>